<proteinExistence type="inferred from homology"/>
<evidence type="ECO:0000256" key="7">
    <source>
        <dbReference type="PIRSR" id="PIRSR625705-1"/>
    </source>
</evidence>
<reference evidence="9" key="1">
    <citation type="submission" date="2020-09" db="EMBL/GenBank/DDBJ databases">
        <title>A novel bacterium of genus Neiella, isolated from South China Sea.</title>
        <authorList>
            <person name="Huang H."/>
            <person name="Mo K."/>
            <person name="Hu Y."/>
        </authorList>
    </citation>
    <scope>NUCLEOTIDE SEQUENCE</scope>
    <source>
        <strain evidence="9">HB171785</strain>
    </source>
</reference>
<dbReference type="SUPFAM" id="SSF55545">
    <property type="entry name" value="beta-N-acetylhexosaminidase-like domain"/>
    <property type="match status" value="1"/>
</dbReference>
<dbReference type="Proteomes" id="UP000638014">
    <property type="component" value="Unassembled WGS sequence"/>
</dbReference>
<keyword evidence="10" id="KW-1185">Reference proteome</keyword>
<dbReference type="GO" id="GO:0005975">
    <property type="term" value="P:carbohydrate metabolic process"/>
    <property type="evidence" value="ECO:0007669"/>
    <property type="project" value="InterPro"/>
</dbReference>
<dbReference type="GO" id="GO:0030203">
    <property type="term" value="P:glycosaminoglycan metabolic process"/>
    <property type="evidence" value="ECO:0007669"/>
    <property type="project" value="TreeGrafter"/>
</dbReference>
<evidence type="ECO:0000313" key="10">
    <source>
        <dbReference type="Proteomes" id="UP000638014"/>
    </source>
</evidence>
<dbReference type="SMART" id="SM01081">
    <property type="entry name" value="CHB_HEX"/>
    <property type="match status" value="1"/>
</dbReference>
<dbReference type="Gene3D" id="3.30.379.10">
    <property type="entry name" value="Chitobiase/beta-hexosaminidase domain 2-like"/>
    <property type="match status" value="1"/>
</dbReference>
<dbReference type="Pfam" id="PF03174">
    <property type="entry name" value="CHB_HEX_C"/>
    <property type="match status" value="1"/>
</dbReference>
<dbReference type="GO" id="GO:0030247">
    <property type="term" value="F:polysaccharide binding"/>
    <property type="evidence" value="ECO:0007669"/>
    <property type="project" value="InterPro"/>
</dbReference>
<evidence type="ECO:0000259" key="8">
    <source>
        <dbReference type="SMART" id="SM01081"/>
    </source>
</evidence>
<dbReference type="InterPro" id="IPR025705">
    <property type="entry name" value="Beta_hexosaminidase_sua/sub"/>
</dbReference>
<dbReference type="Pfam" id="PF00728">
    <property type="entry name" value="Glyco_hydro_20"/>
    <property type="match status" value="1"/>
</dbReference>
<keyword evidence="4" id="KW-0378">Hydrolase</keyword>
<dbReference type="PRINTS" id="PR00738">
    <property type="entry name" value="GLHYDRLASE20"/>
</dbReference>
<evidence type="ECO:0000256" key="1">
    <source>
        <dbReference type="ARBA" id="ARBA00001231"/>
    </source>
</evidence>
<dbReference type="GO" id="GO:0016020">
    <property type="term" value="C:membrane"/>
    <property type="evidence" value="ECO:0007669"/>
    <property type="project" value="TreeGrafter"/>
</dbReference>
<dbReference type="CDD" id="cd02847">
    <property type="entry name" value="E_set_Chitobiase_C"/>
    <property type="match status" value="1"/>
</dbReference>
<dbReference type="InterPro" id="IPR014756">
    <property type="entry name" value="Ig_E-set"/>
</dbReference>
<dbReference type="InterPro" id="IPR013783">
    <property type="entry name" value="Ig-like_fold"/>
</dbReference>
<dbReference type="PANTHER" id="PTHR22600:SF57">
    <property type="entry name" value="BETA-N-ACETYLHEXOSAMINIDASE"/>
    <property type="match status" value="1"/>
</dbReference>
<dbReference type="EC" id="3.2.1.52" evidence="3"/>
<dbReference type="PANTHER" id="PTHR22600">
    <property type="entry name" value="BETA-HEXOSAMINIDASE"/>
    <property type="match status" value="1"/>
</dbReference>
<sequence>MNKYLIATSLLSLLLLGCQKQPESTPATPAEIAAQLHVHYQVVSNFGHQCQFDGSCFDAELTLTLPFDSKATDWAIYFSNTKPIRYHNSELFDLVHLNGDLHKITPTAAFTGFNANQAYVIPFQGIAASVTKNDVMPNFIYVQDGQPPQIIAATVEQYDPATGLWSLPHAGEFERPEQWRRSDNDNVPLATSSWLYQQYASQMAEADDASNRVVPSLKQSQWQSQRVAIQQGLALQFSLPPVLQQAVQDAGLLLSDGGLTVIHNHQQMPAESYALDISTDQITIRSGDATGTYYAIQSLLQLYDAASQSLPLGQAQDEPRYGFRGVHVDVARNYHDKAFLLRLIKQMAALKFNKLHLHLAEDEAWRLQIPGLPELTEIGARRCFDLADEQCLLPQLGAGIDPNSQVNGYLTVEDYKDILQVAQQHHIEVIPSLDMPGHSRAAVQAMEARYQRLMQQEMPEQAMTYMLIDLADTTEYSSIQHYNDNTLNPCIDSTYNFIAKVLSEIDQMHNDAGVPLKRYHIGADETAGAWVESPACQQLMDEQGIAETQKLTAYFIARVTQMVNDMGVMAAAWSDGLSHVEPMKLGSRIQSNLWERLTHGGQHMAHQMTNYDWDTVLSLPDVLYFDFPYMPHPEESGYYWGSRYTSTFQVFQFMPDNLPAHAEFWLDGNGNPYTSDDALPLEGGRTVSGIQAQLWSETLRHESQAEYMLFPRLIAVAERAWHRPDWEIPYQPGQAYSQHTEFFDDAKQHQQLADWNGFVSAMVNNILPQLEANQVFYRLPPPGAIVEQGQLLTNVPWPNLDVEYTLDEGNSWQPVNGSVAVPANRKIGVRSLAQSTRRASQTMWLQTPAQTAAGSH</sequence>
<dbReference type="Gene3D" id="3.20.20.80">
    <property type="entry name" value="Glycosidases"/>
    <property type="match status" value="1"/>
</dbReference>
<protein>
    <recommendedName>
        <fullName evidence="3">beta-N-acetylhexosaminidase</fullName>
        <ecNumber evidence="3">3.2.1.52</ecNumber>
    </recommendedName>
    <alternativeName>
        <fullName evidence="5">Beta-N-acetylhexosaminidase</fullName>
    </alternativeName>
    <alternativeName>
        <fullName evidence="6">N-acetyl-beta-glucosaminidase</fullName>
    </alternativeName>
</protein>
<feature type="domain" description="Chitobiase/beta-hexosaminidases N-terminal" evidence="8">
    <location>
        <begin position="34"/>
        <end position="194"/>
    </location>
</feature>
<dbReference type="InterPro" id="IPR012291">
    <property type="entry name" value="CBM2_carb-bd_dom_sf"/>
</dbReference>
<evidence type="ECO:0000256" key="3">
    <source>
        <dbReference type="ARBA" id="ARBA00012663"/>
    </source>
</evidence>
<dbReference type="RefSeq" id="WP_191143270.1">
    <property type="nucleotide sequence ID" value="NZ_JACXAF010000001.1"/>
</dbReference>
<dbReference type="GO" id="GO:0004563">
    <property type="term" value="F:beta-N-acetylhexosaminidase activity"/>
    <property type="evidence" value="ECO:0007669"/>
    <property type="project" value="UniProtKB-EC"/>
</dbReference>
<dbReference type="Pfam" id="PF03173">
    <property type="entry name" value="CHB_HEX"/>
    <property type="match status" value="1"/>
</dbReference>
<accession>A0A8J6QEM0</accession>
<dbReference type="Gene3D" id="2.60.40.290">
    <property type="match status" value="1"/>
</dbReference>
<comment type="caution">
    <text evidence="9">The sequence shown here is derived from an EMBL/GenBank/DDBJ whole genome shotgun (WGS) entry which is preliminary data.</text>
</comment>
<dbReference type="SUPFAM" id="SSF49384">
    <property type="entry name" value="Carbohydrate-binding domain"/>
    <property type="match status" value="1"/>
</dbReference>
<evidence type="ECO:0000256" key="4">
    <source>
        <dbReference type="ARBA" id="ARBA00022801"/>
    </source>
</evidence>
<dbReference type="InterPro" id="IPR004867">
    <property type="entry name" value="CHB_C_dom"/>
</dbReference>
<evidence type="ECO:0000313" key="9">
    <source>
        <dbReference type="EMBL" id="MBD1388164.1"/>
    </source>
</evidence>
<dbReference type="InterPro" id="IPR015883">
    <property type="entry name" value="Glyco_hydro_20_cat"/>
</dbReference>
<evidence type="ECO:0000256" key="2">
    <source>
        <dbReference type="ARBA" id="ARBA00006285"/>
    </source>
</evidence>
<dbReference type="InterPro" id="IPR029018">
    <property type="entry name" value="Hex-like_dom2"/>
</dbReference>
<comment type="catalytic activity">
    <reaction evidence="1">
        <text>Hydrolysis of terminal non-reducing N-acetyl-D-hexosamine residues in N-acetyl-beta-D-hexosaminides.</text>
        <dbReference type="EC" id="3.2.1.52"/>
    </reaction>
</comment>
<organism evidence="9 10">
    <name type="scientific">Neiella litorisoli</name>
    <dbReference type="NCBI Taxonomy" id="2771431"/>
    <lineage>
        <taxon>Bacteria</taxon>
        <taxon>Pseudomonadati</taxon>
        <taxon>Pseudomonadota</taxon>
        <taxon>Gammaproteobacteria</taxon>
        <taxon>Alteromonadales</taxon>
        <taxon>Echinimonadaceae</taxon>
        <taxon>Neiella</taxon>
    </lineage>
</organism>
<name>A0A8J6QEM0_9GAMM</name>
<dbReference type="InterPro" id="IPR004866">
    <property type="entry name" value="CHB/HEX_N_dom"/>
</dbReference>
<gene>
    <name evidence="9" type="ORF">IC617_01860</name>
</gene>
<dbReference type="InterPro" id="IPR017853">
    <property type="entry name" value="GH"/>
</dbReference>
<evidence type="ECO:0000256" key="5">
    <source>
        <dbReference type="ARBA" id="ARBA00030512"/>
    </source>
</evidence>
<dbReference type="SUPFAM" id="SSF51445">
    <property type="entry name" value="(Trans)glycosidases"/>
    <property type="match status" value="1"/>
</dbReference>
<dbReference type="PROSITE" id="PS51257">
    <property type="entry name" value="PROKAR_LIPOPROTEIN"/>
    <property type="match status" value="1"/>
</dbReference>
<dbReference type="Gene3D" id="2.60.40.10">
    <property type="entry name" value="Immunoglobulins"/>
    <property type="match status" value="1"/>
</dbReference>
<comment type="similarity">
    <text evidence="2">Belongs to the glycosyl hydrolase 20 family.</text>
</comment>
<dbReference type="AlphaFoldDB" id="A0A8J6QEM0"/>
<evidence type="ECO:0000256" key="6">
    <source>
        <dbReference type="ARBA" id="ARBA00033000"/>
    </source>
</evidence>
<dbReference type="EMBL" id="JACXAF010000001">
    <property type="protein sequence ID" value="MBD1388164.1"/>
    <property type="molecule type" value="Genomic_DNA"/>
</dbReference>
<dbReference type="InterPro" id="IPR008965">
    <property type="entry name" value="CBM2/CBM3_carb-bd_dom_sf"/>
</dbReference>
<feature type="active site" description="Proton donor" evidence="7">
    <location>
        <position position="525"/>
    </location>
</feature>
<dbReference type="SUPFAM" id="SSF81296">
    <property type="entry name" value="E set domains"/>
    <property type="match status" value="1"/>
</dbReference>